<comment type="caution">
    <text evidence="1">The sequence shown here is derived from an EMBL/GenBank/DDBJ whole genome shotgun (WGS) entry which is preliminary data.</text>
</comment>
<dbReference type="AlphaFoldDB" id="A0A644W7Y4"/>
<proteinExistence type="predicted"/>
<name>A0A644W7Y4_9ZZZZ</name>
<protein>
    <submittedName>
        <fullName evidence="1">Uncharacterized protein</fullName>
    </submittedName>
</protein>
<accession>A0A644W7Y4</accession>
<gene>
    <name evidence="1" type="ORF">SDC9_44889</name>
</gene>
<reference evidence="1" key="1">
    <citation type="submission" date="2019-08" db="EMBL/GenBank/DDBJ databases">
        <authorList>
            <person name="Kucharzyk K."/>
            <person name="Murdoch R.W."/>
            <person name="Higgins S."/>
            <person name="Loffler F."/>
        </authorList>
    </citation>
    <scope>NUCLEOTIDE SEQUENCE</scope>
</reference>
<sequence length="102" mass="11087">MNRDIIAVSINPASLSRGSAVRKSAKGMGLVYILRFDKGNWFPYAVPGRLIAGQVSLFYPACSICSGATNFTRFTLNRILNDSLSDCEMHLIDMKGGIAGEQ</sequence>
<organism evidence="1">
    <name type="scientific">bioreactor metagenome</name>
    <dbReference type="NCBI Taxonomy" id="1076179"/>
    <lineage>
        <taxon>unclassified sequences</taxon>
        <taxon>metagenomes</taxon>
        <taxon>ecological metagenomes</taxon>
    </lineage>
</organism>
<evidence type="ECO:0000313" key="1">
    <source>
        <dbReference type="EMBL" id="MPL98682.1"/>
    </source>
</evidence>
<dbReference type="EMBL" id="VSSQ01000622">
    <property type="protein sequence ID" value="MPL98682.1"/>
    <property type="molecule type" value="Genomic_DNA"/>
</dbReference>